<evidence type="ECO:0000256" key="3">
    <source>
        <dbReference type="PROSITE-ProRule" id="PRU00708"/>
    </source>
</evidence>
<evidence type="ECO:0008006" key="6">
    <source>
        <dbReference type="Google" id="ProtNLM"/>
    </source>
</evidence>
<dbReference type="InterPro" id="IPR002885">
    <property type="entry name" value="PPR_rpt"/>
</dbReference>
<evidence type="ECO:0000313" key="4">
    <source>
        <dbReference type="EMBL" id="EXB56622.1"/>
    </source>
</evidence>
<dbReference type="SUPFAM" id="SSF54518">
    <property type="entry name" value="Tubby C-terminal domain-like"/>
    <property type="match status" value="1"/>
</dbReference>
<dbReference type="PANTHER" id="PTHR47926">
    <property type="entry name" value="PENTATRICOPEPTIDE REPEAT-CONTAINING PROTEIN"/>
    <property type="match status" value="1"/>
</dbReference>
<dbReference type="InterPro" id="IPR046848">
    <property type="entry name" value="E_motif"/>
</dbReference>
<dbReference type="Pfam" id="PF20431">
    <property type="entry name" value="E_motif"/>
    <property type="match status" value="1"/>
</dbReference>
<reference evidence="5" key="1">
    <citation type="submission" date="2013-01" db="EMBL/GenBank/DDBJ databases">
        <title>Draft Genome Sequence of a Mulberry Tree, Morus notabilis C.K. Schneid.</title>
        <authorList>
            <person name="He N."/>
            <person name="Zhao S."/>
        </authorList>
    </citation>
    <scope>NUCLEOTIDE SEQUENCE</scope>
</reference>
<dbReference type="InterPro" id="IPR046960">
    <property type="entry name" value="PPR_At4g14850-like_plant"/>
</dbReference>
<sequence length="595" mass="66442">MLFKSLSYAKRIASLVDLGKSREAITLFCQLQKTDKITEFLLSATLTACGRVSAIKEGKQFHCIVVKNGYKGDVVLMTSLLDFYVQCSYIREARNVFDEIPVRDVVAQNSMISGLCWSRLTSEAIQLFERMLERDAGTWNSLISGLGCNNEGRSGLFYFERMVSEGAEVDALTIVSVLSICANLAALRVGKQVHGLVIRQGHELYLPIGSATVDMYAKCGDMEDASLCFNKMRIKNVVSWTALIEGYGKQGMGMEAIRAFEAMEMEGVVPNEVTFLGALYACSHSGLVPEGWRVFNTMMHKYFITPKIEHYTCMVDLLARSGRLEEACSFIEQMPIKPDAELFKAFISSCRLHGNLELARSVGETLMELEPQDSGAYMLLSNLYGLVGDLEGVAKVKRLMSNRGVRKETGFSESDPIPIPIPVDLFVSKKHPAYKHGVLCFVDSFNNIIYKINRRSSLQSSSSSNKRVLFDAAGNPLLSIHHNHKGSWSCFKGNGENEELIFRVRRAKNTLTRMELEVFFVAENLEESAPNLQVKGSPCQRNCTVYRGNDIVAQTSLMYKLNQIFVKRGKFRLTVFPGSTDHALIVALIVIFFHG</sequence>
<evidence type="ECO:0000256" key="2">
    <source>
        <dbReference type="ARBA" id="ARBA00022737"/>
    </source>
</evidence>
<dbReference type="GO" id="GO:0009451">
    <property type="term" value="P:RNA modification"/>
    <property type="evidence" value="ECO:0007669"/>
    <property type="project" value="InterPro"/>
</dbReference>
<dbReference type="Pfam" id="PF04525">
    <property type="entry name" value="LOR"/>
    <property type="match status" value="1"/>
</dbReference>
<evidence type="ECO:0000256" key="1">
    <source>
        <dbReference type="ARBA" id="ARBA00005437"/>
    </source>
</evidence>
<keyword evidence="2" id="KW-0677">Repeat</keyword>
<organism evidence="4 5">
    <name type="scientific">Morus notabilis</name>
    <dbReference type="NCBI Taxonomy" id="981085"/>
    <lineage>
        <taxon>Eukaryota</taxon>
        <taxon>Viridiplantae</taxon>
        <taxon>Streptophyta</taxon>
        <taxon>Embryophyta</taxon>
        <taxon>Tracheophyta</taxon>
        <taxon>Spermatophyta</taxon>
        <taxon>Magnoliopsida</taxon>
        <taxon>eudicotyledons</taxon>
        <taxon>Gunneridae</taxon>
        <taxon>Pentapetalae</taxon>
        <taxon>rosids</taxon>
        <taxon>fabids</taxon>
        <taxon>Rosales</taxon>
        <taxon>Moraceae</taxon>
        <taxon>Moreae</taxon>
        <taxon>Morus</taxon>
    </lineage>
</organism>
<dbReference type="InterPro" id="IPR011990">
    <property type="entry name" value="TPR-like_helical_dom_sf"/>
</dbReference>
<dbReference type="Pfam" id="PF13041">
    <property type="entry name" value="PPR_2"/>
    <property type="match status" value="1"/>
</dbReference>
<dbReference type="FunFam" id="1.25.40.10:FF:000090">
    <property type="entry name" value="Pentatricopeptide repeat-containing protein, chloroplastic"/>
    <property type="match status" value="1"/>
</dbReference>
<dbReference type="Pfam" id="PF01535">
    <property type="entry name" value="PPR"/>
    <property type="match status" value="4"/>
</dbReference>
<dbReference type="GO" id="GO:0003723">
    <property type="term" value="F:RNA binding"/>
    <property type="evidence" value="ECO:0007669"/>
    <property type="project" value="InterPro"/>
</dbReference>
<dbReference type="Gene3D" id="1.25.40.10">
    <property type="entry name" value="Tetratricopeptide repeat domain"/>
    <property type="match status" value="2"/>
</dbReference>
<dbReference type="InterPro" id="IPR038595">
    <property type="entry name" value="LOR_sf"/>
</dbReference>
<dbReference type="EMBL" id="KE344302">
    <property type="protein sequence ID" value="EXB56622.1"/>
    <property type="molecule type" value="Genomic_DNA"/>
</dbReference>
<proteinExistence type="inferred from homology"/>
<dbReference type="PROSITE" id="PS51375">
    <property type="entry name" value="PPR"/>
    <property type="match status" value="2"/>
</dbReference>
<dbReference type="InterPro" id="IPR025659">
    <property type="entry name" value="Tubby-like_C"/>
</dbReference>
<protein>
    <recommendedName>
        <fullName evidence="6">Pentatricopeptide repeat-containing protein</fullName>
    </recommendedName>
</protein>
<dbReference type="Proteomes" id="UP000030645">
    <property type="component" value="Unassembled WGS sequence"/>
</dbReference>
<evidence type="ECO:0000313" key="5">
    <source>
        <dbReference type="Proteomes" id="UP000030645"/>
    </source>
</evidence>
<dbReference type="eggNOG" id="KOG4197">
    <property type="taxonomic scope" value="Eukaryota"/>
</dbReference>
<dbReference type="AlphaFoldDB" id="W9R506"/>
<keyword evidence="5" id="KW-1185">Reference proteome</keyword>
<comment type="similarity">
    <text evidence="1">Belongs to the LOR family.</text>
</comment>
<dbReference type="PANTHER" id="PTHR47926:SF423">
    <property type="entry name" value="REPEAT-CONTAINING PROTEIN, PUTATIVE-RELATED"/>
    <property type="match status" value="1"/>
</dbReference>
<name>W9R506_9ROSA</name>
<dbReference type="Gene3D" id="2.40.160.200">
    <property type="entry name" value="LURP1-related"/>
    <property type="match status" value="1"/>
</dbReference>
<feature type="repeat" description="PPR" evidence="3">
    <location>
        <begin position="104"/>
        <end position="138"/>
    </location>
</feature>
<dbReference type="InterPro" id="IPR007612">
    <property type="entry name" value="LOR"/>
</dbReference>
<gene>
    <name evidence="4" type="ORF">L484_003310</name>
</gene>
<feature type="repeat" description="PPR" evidence="3">
    <location>
        <begin position="236"/>
        <end position="270"/>
    </location>
</feature>
<accession>W9R506</accession>
<dbReference type="NCBIfam" id="TIGR00756">
    <property type="entry name" value="PPR"/>
    <property type="match status" value="4"/>
</dbReference>